<evidence type="ECO:0000256" key="5">
    <source>
        <dbReference type="ARBA" id="ARBA00023315"/>
    </source>
</evidence>
<organism evidence="9 10">
    <name type="scientific">Vibrio mangrovi</name>
    <dbReference type="NCBI Taxonomy" id="474394"/>
    <lineage>
        <taxon>Bacteria</taxon>
        <taxon>Pseudomonadati</taxon>
        <taxon>Pseudomonadota</taxon>
        <taxon>Gammaproteobacteria</taxon>
        <taxon>Vibrionales</taxon>
        <taxon>Vibrionaceae</taxon>
        <taxon>Vibrio</taxon>
    </lineage>
</organism>
<evidence type="ECO:0000313" key="10">
    <source>
        <dbReference type="Proteomes" id="UP000196125"/>
    </source>
</evidence>
<reference evidence="9 10" key="1">
    <citation type="submission" date="2017-05" db="EMBL/GenBank/DDBJ databases">
        <authorList>
            <person name="Song R."/>
            <person name="Chenine A.L."/>
            <person name="Ruprecht R.M."/>
        </authorList>
    </citation>
    <scope>NUCLEOTIDE SEQUENCE [LARGE SCALE GENOMIC DNA]</scope>
    <source>
        <strain evidence="9 10">CECT 7927</strain>
    </source>
</reference>
<evidence type="ECO:0000313" key="11">
    <source>
        <dbReference type="Proteomes" id="UP001283366"/>
    </source>
</evidence>
<protein>
    <submittedName>
        <fullName evidence="8">GNAT family N-acetyltransferase</fullName>
    </submittedName>
</protein>
<evidence type="ECO:0000256" key="6">
    <source>
        <dbReference type="ARBA" id="ARBA00049880"/>
    </source>
</evidence>
<dbReference type="InterPro" id="IPR016181">
    <property type="entry name" value="Acyl_CoA_acyltransferase"/>
</dbReference>
<accession>A0A1Y6J1R4</accession>
<dbReference type="Proteomes" id="UP000196125">
    <property type="component" value="Unassembled WGS sequence"/>
</dbReference>
<reference evidence="8 11" key="2">
    <citation type="submission" date="2023-11" db="EMBL/GenBank/DDBJ databases">
        <title>Plant-associative lifestyle of Vibrio porteresiae and its evolutionary dynamics.</title>
        <authorList>
            <person name="Rameshkumar N."/>
            <person name="Kirti K."/>
        </authorList>
    </citation>
    <scope>NUCLEOTIDE SEQUENCE [LARGE SCALE GENOMIC DNA]</scope>
    <source>
        <strain evidence="8 11">MSSRF38</strain>
    </source>
</reference>
<keyword evidence="4" id="KW-0808">Transferase</keyword>
<comment type="catalytic activity">
    <reaction evidence="6">
        <text>glycyl-tRNA(Gly) + acetyl-CoA = N-acetylglycyl-tRNA(Gly) + CoA + H(+)</text>
        <dbReference type="Rhea" id="RHEA:81867"/>
        <dbReference type="Rhea" id="RHEA-COMP:9683"/>
        <dbReference type="Rhea" id="RHEA-COMP:19766"/>
        <dbReference type="ChEBI" id="CHEBI:15378"/>
        <dbReference type="ChEBI" id="CHEBI:57287"/>
        <dbReference type="ChEBI" id="CHEBI:57288"/>
        <dbReference type="ChEBI" id="CHEBI:78522"/>
        <dbReference type="ChEBI" id="CHEBI:232036"/>
    </reaction>
</comment>
<dbReference type="Gene3D" id="3.40.630.30">
    <property type="match status" value="1"/>
</dbReference>
<dbReference type="InterPro" id="IPR000182">
    <property type="entry name" value="GNAT_dom"/>
</dbReference>
<dbReference type="EMBL" id="JAWRCO010000001">
    <property type="protein sequence ID" value="MDW6002318.1"/>
    <property type="molecule type" value="Genomic_DNA"/>
</dbReference>
<feature type="domain" description="N-acetyltransferase" evidence="7">
    <location>
        <begin position="102"/>
        <end position="182"/>
    </location>
</feature>
<dbReference type="PANTHER" id="PTHR36449:SF1">
    <property type="entry name" value="ACETYLTRANSFERASE"/>
    <property type="match status" value="1"/>
</dbReference>
<keyword evidence="5" id="KW-0012">Acyltransferase</keyword>
<keyword evidence="3" id="KW-1277">Toxin-antitoxin system</keyword>
<dbReference type="PANTHER" id="PTHR36449">
    <property type="entry name" value="ACETYLTRANSFERASE-RELATED"/>
    <property type="match status" value="1"/>
</dbReference>
<name>A0A1Y6J1R4_9VIBR</name>
<gene>
    <name evidence="8" type="ORF">SBX37_05495</name>
    <name evidence="9" type="ORF">VIM7927_04393</name>
</gene>
<dbReference type="SUPFAM" id="SSF55729">
    <property type="entry name" value="Acyl-CoA N-acyltransferases (Nat)"/>
    <property type="match status" value="1"/>
</dbReference>
<dbReference type="EMBL" id="FXXI01000016">
    <property type="protein sequence ID" value="SMS03030.1"/>
    <property type="molecule type" value="Genomic_DNA"/>
</dbReference>
<evidence type="ECO:0000256" key="4">
    <source>
        <dbReference type="ARBA" id="ARBA00022679"/>
    </source>
</evidence>
<keyword evidence="2" id="KW-0678">Repressor</keyword>
<comment type="similarity">
    <text evidence="1">Belongs to the acetyltransferase family. GNAT subfamily.</text>
</comment>
<dbReference type="CDD" id="cd04301">
    <property type="entry name" value="NAT_SF"/>
    <property type="match status" value="1"/>
</dbReference>
<dbReference type="Pfam" id="PF13673">
    <property type="entry name" value="Acetyltransf_10"/>
    <property type="match status" value="1"/>
</dbReference>
<evidence type="ECO:0000256" key="1">
    <source>
        <dbReference type="ARBA" id="ARBA00009342"/>
    </source>
</evidence>
<dbReference type="Proteomes" id="UP001283366">
    <property type="component" value="Unassembled WGS sequence"/>
</dbReference>
<dbReference type="AlphaFoldDB" id="A0A1Y6J1R4"/>
<evidence type="ECO:0000259" key="7">
    <source>
        <dbReference type="Pfam" id="PF13673"/>
    </source>
</evidence>
<evidence type="ECO:0000256" key="3">
    <source>
        <dbReference type="ARBA" id="ARBA00022649"/>
    </source>
</evidence>
<evidence type="ECO:0000313" key="8">
    <source>
        <dbReference type="EMBL" id="MDW6002318.1"/>
    </source>
</evidence>
<evidence type="ECO:0000313" key="9">
    <source>
        <dbReference type="EMBL" id="SMS03030.1"/>
    </source>
</evidence>
<sequence>MGEIDKKFEKCVRLQNSDSFQVKLYVGDKNIEGLKQFDCNNNVINRYVRKNLRKQATAPGNGVMVMTDSAENDRLIGFFTLSSHSLCKGLLSPVVSSIGNTTMIPVVKLTMFGIDRSYQKKGLGIRLMNQALAKTLSVSESVGCAGLYLEAAHDAITFYQNRFNFVPLDKSDTGSKHVPMFLHLNVITGMLA</sequence>
<dbReference type="GO" id="GO:0016747">
    <property type="term" value="F:acyltransferase activity, transferring groups other than amino-acyl groups"/>
    <property type="evidence" value="ECO:0007669"/>
    <property type="project" value="InterPro"/>
</dbReference>
<keyword evidence="11" id="KW-1185">Reference proteome</keyword>
<proteinExistence type="inferred from homology"/>
<dbReference type="RefSeq" id="WP_087483025.1">
    <property type="nucleotide sequence ID" value="NZ_AP024883.1"/>
</dbReference>
<dbReference type="OrthoDB" id="9799147at2"/>
<evidence type="ECO:0000256" key="2">
    <source>
        <dbReference type="ARBA" id="ARBA00022491"/>
    </source>
</evidence>